<gene>
    <name evidence="2" type="ORF">FOC69_00610</name>
</gene>
<evidence type="ECO:0000256" key="1">
    <source>
        <dbReference type="SAM" id="MobiDB-lite"/>
    </source>
</evidence>
<sequence length="48" mass="5982">MYIKEETNEDRKKREEEEAEIERLYREMQMQQNEPKKKNPLTQLIEAL</sequence>
<reference evidence="2 3" key="1">
    <citation type="submission" date="2020-05" db="EMBL/GenBank/DDBJ databases">
        <title>FDA dAtabase for Regulatory Grade micrObial Sequences (FDA-ARGOS): Supporting development and validation of Infectious Disease Dx tests.</title>
        <authorList>
            <person name="Bojja K."/>
            <person name="Kessler A."/>
            <person name="Tallon L."/>
            <person name="Sadzewicz L."/>
            <person name="Zhao X."/>
            <person name="Vavikolanu K."/>
            <person name="Mehta A."/>
            <person name="Aluvathingal J."/>
            <person name="Nadendla S."/>
            <person name="Myers T."/>
            <person name="Yan Y."/>
            <person name="Sichtig H."/>
        </authorList>
    </citation>
    <scope>NUCLEOTIDE SEQUENCE [LARGE SCALE GENOMIC DNA]</scope>
    <source>
        <strain evidence="2 3">FDAARGOS_763</strain>
        <plasmid evidence="2 3">unnamed2</plasmid>
    </source>
</reference>
<dbReference type="EMBL" id="CP054002">
    <property type="protein sequence ID" value="QKH82944.1"/>
    <property type="molecule type" value="Genomic_DNA"/>
</dbReference>
<protein>
    <submittedName>
        <fullName evidence="2">Uncharacterized protein</fullName>
    </submittedName>
</protein>
<proteinExistence type="predicted"/>
<geneLocation type="plasmid" evidence="2 3">
    <name>unnamed2</name>
</geneLocation>
<accession>A0AAP9N8X9</accession>
<dbReference type="AlphaFoldDB" id="A0AAP9N8X9"/>
<keyword evidence="2" id="KW-0614">Plasmid</keyword>
<name>A0AAP9N8X9_BACFG</name>
<evidence type="ECO:0000313" key="2">
    <source>
        <dbReference type="EMBL" id="QKH82944.1"/>
    </source>
</evidence>
<evidence type="ECO:0000313" key="3">
    <source>
        <dbReference type="Proteomes" id="UP000501467"/>
    </source>
</evidence>
<organism evidence="2 3">
    <name type="scientific">Bacteroides fragilis</name>
    <dbReference type="NCBI Taxonomy" id="817"/>
    <lineage>
        <taxon>Bacteria</taxon>
        <taxon>Pseudomonadati</taxon>
        <taxon>Bacteroidota</taxon>
        <taxon>Bacteroidia</taxon>
        <taxon>Bacteroidales</taxon>
        <taxon>Bacteroidaceae</taxon>
        <taxon>Bacteroides</taxon>
    </lineage>
</organism>
<feature type="region of interest" description="Disordered" evidence="1">
    <location>
        <begin position="28"/>
        <end position="48"/>
    </location>
</feature>
<dbReference type="RefSeq" id="WP_172885950.1">
    <property type="nucleotide sequence ID" value="NZ_CP054002.1"/>
</dbReference>
<dbReference type="Proteomes" id="UP000501467">
    <property type="component" value="Plasmid unnamed2"/>
</dbReference>